<keyword evidence="11" id="KW-1185">Reference proteome</keyword>
<feature type="compositionally biased region" description="Basic residues" evidence="7">
    <location>
        <begin position="190"/>
        <end position="202"/>
    </location>
</feature>
<keyword evidence="8" id="KW-0472">Membrane</keyword>
<keyword evidence="3" id="KW-0202">Cytokine</keyword>
<evidence type="ECO:0000256" key="2">
    <source>
        <dbReference type="ARBA" id="ARBA00008670"/>
    </source>
</evidence>
<evidence type="ECO:0000256" key="3">
    <source>
        <dbReference type="ARBA" id="ARBA00022514"/>
    </source>
</evidence>
<dbReference type="EMBL" id="QDEB01100672">
    <property type="protein sequence ID" value="RZC32016.1"/>
    <property type="molecule type" value="Genomic_DNA"/>
</dbReference>
<keyword evidence="4" id="KW-0964">Secreted</keyword>
<protein>
    <recommendedName>
        <fullName evidence="9">THD domain-containing protein</fullName>
    </recommendedName>
</protein>
<dbReference type="InterPro" id="IPR008983">
    <property type="entry name" value="Tumour_necrosis_fac-like_dom"/>
</dbReference>
<comment type="similarity">
    <text evidence="2">Belongs to the tumor necrosis factor family.</text>
</comment>
<dbReference type="PROSITE" id="PS50049">
    <property type="entry name" value="THD_2"/>
    <property type="match status" value="1"/>
</dbReference>
<organism evidence="10 11">
    <name type="scientific">Asbolus verrucosus</name>
    <name type="common">Desert ironclad beetle</name>
    <dbReference type="NCBI Taxonomy" id="1661398"/>
    <lineage>
        <taxon>Eukaryota</taxon>
        <taxon>Metazoa</taxon>
        <taxon>Ecdysozoa</taxon>
        <taxon>Arthropoda</taxon>
        <taxon>Hexapoda</taxon>
        <taxon>Insecta</taxon>
        <taxon>Pterygota</taxon>
        <taxon>Neoptera</taxon>
        <taxon>Endopterygota</taxon>
        <taxon>Coleoptera</taxon>
        <taxon>Polyphaga</taxon>
        <taxon>Cucujiformia</taxon>
        <taxon>Tenebrionidae</taxon>
        <taxon>Pimeliinae</taxon>
        <taxon>Asbolus</taxon>
    </lineage>
</organism>
<feature type="domain" description="THD" evidence="9">
    <location>
        <begin position="313"/>
        <end position="449"/>
    </location>
</feature>
<keyword evidence="5" id="KW-1015">Disulfide bond</keyword>
<dbReference type="InterPro" id="IPR051748">
    <property type="entry name" value="TNF_Ligand_Superfamily"/>
</dbReference>
<dbReference type="GO" id="GO:0005615">
    <property type="term" value="C:extracellular space"/>
    <property type="evidence" value="ECO:0007669"/>
    <property type="project" value="UniProtKB-KW"/>
</dbReference>
<dbReference type="OrthoDB" id="6159739at2759"/>
<dbReference type="SUPFAM" id="SSF49842">
    <property type="entry name" value="TNF-like"/>
    <property type="match status" value="1"/>
</dbReference>
<evidence type="ECO:0000313" key="10">
    <source>
        <dbReference type="EMBL" id="RZC32016.1"/>
    </source>
</evidence>
<dbReference type="PANTHER" id="PTHR15151">
    <property type="entry name" value="PROTEIN EIGER"/>
    <property type="match status" value="1"/>
</dbReference>
<dbReference type="PANTHER" id="PTHR15151:SF24">
    <property type="entry name" value="A PROLIFERATION-INDUCING LIGAND-LIKE PROTEIN-RELATED"/>
    <property type="match status" value="1"/>
</dbReference>
<evidence type="ECO:0000313" key="11">
    <source>
        <dbReference type="Proteomes" id="UP000292052"/>
    </source>
</evidence>
<dbReference type="GO" id="GO:0016020">
    <property type="term" value="C:membrane"/>
    <property type="evidence" value="ECO:0007669"/>
    <property type="project" value="InterPro"/>
</dbReference>
<proteinExistence type="inferred from homology"/>
<dbReference type="AlphaFoldDB" id="A0A482VHE5"/>
<accession>A0A482VHE5</accession>
<feature type="transmembrane region" description="Helical" evidence="8">
    <location>
        <begin position="32"/>
        <end position="52"/>
    </location>
</feature>
<reference evidence="10 11" key="1">
    <citation type="submission" date="2017-03" db="EMBL/GenBank/DDBJ databases">
        <title>Genome of the blue death feigning beetle - Asbolus verrucosus.</title>
        <authorList>
            <person name="Rider S.D."/>
        </authorList>
    </citation>
    <scope>NUCLEOTIDE SEQUENCE [LARGE SCALE GENOMIC DNA]</scope>
    <source>
        <strain evidence="10">Butters</strain>
        <tissue evidence="10">Head and leg muscle</tissue>
    </source>
</reference>
<feature type="region of interest" description="Disordered" evidence="7">
    <location>
        <begin position="181"/>
        <end position="296"/>
    </location>
</feature>
<evidence type="ECO:0000256" key="8">
    <source>
        <dbReference type="SAM" id="Phobius"/>
    </source>
</evidence>
<keyword evidence="8" id="KW-0812">Transmembrane</keyword>
<keyword evidence="6" id="KW-0325">Glycoprotein</keyword>
<evidence type="ECO:0000256" key="6">
    <source>
        <dbReference type="ARBA" id="ARBA00023180"/>
    </source>
</evidence>
<feature type="compositionally biased region" description="Low complexity" evidence="7">
    <location>
        <begin position="203"/>
        <end position="216"/>
    </location>
</feature>
<dbReference type="GO" id="GO:0005125">
    <property type="term" value="F:cytokine activity"/>
    <property type="evidence" value="ECO:0007669"/>
    <property type="project" value="UniProtKB-KW"/>
</dbReference>
<dbReference type="Proteomes" id="UP000292052">
    <property type="component" value="Unassembled WGS sequence"/>
</dbReference>
<feature type="region of interest" description="Disordered" evidence="7">
    <location>
        <begin position="91"/>
        <end position="137"/>
    </location>
</feature>
<dbReference type="STRING" id="1661398.A0A482VHE5"/>
<feature type="compositionally biased region" description="Polar residues" evidence="7">
    <location>
        <begin position="251"/>
        <end position="271"/>
    </location>
</feature>
<comment type="caution">
    <text evidence="10">The sequence shown here is derived from an EMBL/GenBank/DDBJ whole genome shotgun (WGS) entry which is preliminary data.</text>
</comment>
<dbReference type="GO" id="GO:0006955">
    <property type="term" value="P:immune response"/>
    <property type="evidence" value="ECO:0007669"/>
    <property type="project" value="InterPro"/>
</dbReference>
<evidence type="ECO:0000259" key="9">
    <source>
        <dbReference type="PROSITE" id="PS50049"/>
    </source>
</evidence>
<dbReference type="Gene3D" id="2.60.120.40">
    <property type="match status" value="1"/>
</dbReference>
<comment type="subcellular location">
    <subcellularLocation>
        <location evidence="1">Secreted</location>
    </subcellularLocation>
</comment>
<name>A0A482VHE5_ASBVE</name>
<keyword evidence="8" id="KW-1133">Transmembrane helix</keyword>
<gene>
    <name evidence="10" type="ORF">BDFB_000052</name>
</gene>
<dbReference type="InterPro" id="IPR006052">
    <property type="entry name" value="TNF_dom"/>
</dbReference>
<evidence type="ECO:0000256" key="4">
    <source>
        <dbReference type="ARBA" id="ARBA00022525"/>
    </source>
</evidence>
<sequence>MKEVDFKLPVQEDYSSFLNNGKKQLSSKHTKLLIVAGFLLLIAMSITIGFNFRSLAEISELKQEVEHLKASIQTLHRKLIDLDEPEYIENPTEVFAPNNLEDSDYDDEYYDMSYDDDNKSDDDDGDDDDDTNDDYIDNLPGHIKHILTGEEFTKDAKKVVPPSRTKRNIIGYTQEGVSINSEAYDEARRRNSTSKNSHHHYHFTTSTPTSSYSFYPRPLIHQETDTHQSTSAPKLLNPKRSRGRYQDGRSKSQTAKKSNYLKSGDSQNSGENPDVEFVVVSDNPAGSKRTRHRQRRVELDERPTRTDDLRVLPTAHFNGDTSKYVFGQHENFQGNGRLRHPQRTFVDWTESNWFNDLEMDRHFSLTDGILTIFYLDAHNLNGYRVHKNEKQTLLQCTTYSTGSDTKSNTCYTAAVEYLEENDRLSVADISDARYSLFEPGKSFFGVIKLGDVKKK</sequence>
<evidence type="ECO:0000256" key="7">
    <source>
        <dbReference type="SAM" id="MobiDB-lite"/>
    </source>
</evidence>
<dbReference type="Pfam" id="PF00229">
    <property type="entry name" value="TNF"/>
    <property type="match status" value="1"/>
</dbReference>
<evidence type="ECO:0000256" key="1">
    <source>
        <dbReference type="ARBA" id="ARBA00004613"/>
    </source>
</evidence>
<evidence type="ECO:0000256" key="5">
    <source>
        <dbReference type="ARBA" id="ARBA00023157"/>
    </source>
</evidence>
<dbReference type="GO" id="GO:0005164">
    <property type="term" value="F:tumor necrosis factor receptor binding"/>
    <property type="evidence" value="ECO:0007669"/>
    <property type="project" value="InterPro"/>
</dbReference>
<feature type="compositionally biased region" description="Acidic residues" evidence="7">
    <location>
        <begin position="101"/>
        <end position="136"/>
    </location>
</feature>